<comment type="caution">
    <text evidence="2">The sequence shown here is derived from an EMBL/GenBank/DDBJ whole genome shotgun (WGS) entry which is preliminary data.</text>
</comment>
<dbReference type="EMBL" id="JACDZE010000001">
    <property type="protein sequence ID" value="MBA5629722.1"/>
    <property type="molecule type" value="Genomic_DNA"/>
</dbReference>
<reference evidence="2 3" key="1">
    <citation type="submission" date="2020-07" db="EMBL/GenBank/DDBJ databases">
        <title>Moheibacter lacus sp. nov., a member of the family Flavobacteriaceae isolated from freshwater lake sediment.</title>
        <authorList>
            <person name="Liu Y."/>
        </authorList>
    </citation>
    <scope>NUCLEOTIDE SEQUENCE [LARGE SCALE GENOMIC DNA]</scope>
    <source>
        <strain evidence="2 3">BDHS18</strain>
    </source>
</reference>
<feature type="chain" id="PRO_5032849140" description="Lipoprotein" evidence="1">
    <location>
        <begin position="20"/>
        <end position="177"/>
    </location>
</feature>
<evidence type="ECO:0000313" key="3">
    <source>
        <dbReference type="Proteomes" id="UP000552241"/>
    </source>
</evidence>
<dbReference type="Proteomes" id="UP000552241">
    <property type="component" value="Unassembled WGS sequence"/>
</dbReference>
<sequence>MKKLLLMIPFMLMIFLTCSEESAELAELSAEYDIPVEVLKSNEFKEFMLVIEESTRAKAKIDDEFFKATSASLEKKEAVQKIIEMSQKKEMSIQELEKEYHEKVGVSPFNSELLDKVKEKREAFFKKFPEYEGNREKLAPFEKYFKNEVMNYEQFMLEREEEIFNDILSFSVRNGLD</sequence>
<keyword evidence="1" id="KW-0732">Signal</keyword>
<organism evidence="2 3">
    <name type="scientific">Moheibacter lacus</name>
    <dbReference type="NCBI Taxonomy" id="2745851"/>
    <lineage>
        <taxon>Bacteria</taxon>
        <taxon>Pseudomonadati</taxon>
        <taxon>Bacteroidota</taxon>
        <taxon>Flavobacteriia</taxon>
        <taxon>Flavobacteriales</taxon>
        <taxon>Weeksellaceae</taxon>
        <taxon>Moheibacter</taxon>
    </lineage>
</organism>
<evidence type="ECO:0000313" key="2">
    <source>
        <dbReference type="EMBL" id="MBA5629722.1"/>
    </source>
</evidence>
<evidence type="ECO:0000256" key="1">
    <source>
        <dbReference type="SAM" id="SignalP"/>
    </source>
</evidence>
<accession>A0A838ZRY9</accession>
<gene>
    <name evidence="2" type="ORF">HU137_08060</name>
</gene>
<keyword evidence="3" id="KW-1185">Reference proteome</keyword>
<protein>
    <recommendedName>
        <fullName evidence="4">Lipoprotein</fullName>
    </recommendedName>
</protein>
<dbReference type="AlphaFoldDB" id="A0A838ZRY9"/>
<dbReference type="RefSeq" id="WP_182043264.1">
    <property type="nucleotide sequence ID" value="NZ_JACDZE010000001.1"/>
</dbReference>
<feature type="signal peptide" evidence="1">
    <location>
        <begin position="1"/>
        <end position="19"/>
    </location>
</feature>
<proteinExistence type="predicted"/>
<name>A0A838ZRY9_9FLAO</name>
<evidence type="ECO:0008006" key="4">
    <source>
        <dbReference type="Google" id="ProtNLM"/>
    </source>
</evidence>